<dbReference type="Proteomes" id="UP000013827">
    <property type="component" value="Unassembled WGS sequence"/>
</dbReference>
<reference evidence="1" key="2">
    <citation type="submission" date="2024-10" db="UniProtKB">
        <authorList>
            <consortium name="EnsemblProtists"/>
        </authorList>
    </citation>
    <scope>IDENTIFICATION</scope>
</reference>
<dbReference type="HOGENOM" id="CLU_460378_0_0_1"/>
<dbReference type="GeneID" id="17281699"/>
<reference evidence="2" key="1">
    <citation type="journal article" date="2013" name="Nature">
        <title>Pan genome of the phytoplankton Emiliania underpins its global distribution.</title>
        <authorList>
            <person name="Read B.A."/>
            <person name="Kegel J."/>
            <person name="Klute M.J."/>
            <person name="Kuo A."/>
            <person name="Lefebvre S.C."/>
            <person name="Maumus F."/>
            <person name="Mayer C."/>
            <person name="Miller J."/>
            <person name="Monier A."/>
            <person name="Salamov A."/>
            <person name="Young J."/>
            <person name="Aguilar M."/>
            <person name="Claverie J.M."/>
            <person name="Frickenhaus S."/>
            <person name="Gonzalez K."/>
            <person name="Herman E.K."/>
            <person name="Lin Y.C."/>
            <person name="Napier J."/>
            <person name="Ogata H."/>
            <person name="Sarno A.F."/>
            <person name="Shmutz J."/>
            <person name="Schroeder D."/>
            <person name="de Vargas C."/>
            <person name="Verret F."/>
            <person name="von Dassow P."/>
            <person name="Valentin K."/>
            <person name="Van de Peer Y."/>
            <person name="Wheeler G."/>
            <person name="Dacks J.B."/>
            <person name="Delwiche C.F."/>
            <person name="Dyhrman S.T."/>
            <person name="Glockner G."/>
            <person name="John U."/>
            <person name="Richards T."/>
            <person name="Worden A.Z."/>
            <person name="Zhang X."/>
            <person name="Grigoriev I.V."/>
            <person name="Allen A.E."/>
            <person name="Bidle K."/>
            <person name="Borodovsky M."/>
            <person name="Bowler C."/>
            <person name="Brownlee C."/>
            <person name="Cock J.M."/>
            <person name="Elias M."/>
            <person name="Gladyshev V.N."/>
            <person name="Groth M."/>
            <person name="Guda C."/>
            <person name="Hadaegh A."/>
            <person name="Iglesias-Rodriguez M.D."/>
            <person name="Jenkins J."/>
            <person name="Jones B.M."/>
            <person name="Lawson T."/>
            <person name="Leese F."/>
            <person name="Lindquist E."/>
            <person name="Lobanov A."/>
            <person name="Lomsadze A."/>
            <person name="Malik S.B."/>
            <person name="Marsh M.E."/>
            <person name="Mackinder L."/>
            <person name="Mock T."/>
            <person name="Mueller-Roeber B."/>
            <person name="Pagarete A."/>
            <person name="Parker M."/>
            <person name="Probert I."/>
            <person name="Quesneville H."/>
            <person name="Raines C."/>
            <person name="Rensing S.A."/>
            <person name="Riano-Pachon D.M."/>
            <person name="Richier S."/>
            <person name="Rokitta S."/>
            <person name="Shiraiwa Y."/>
            <person name="Soanes D.M."/>
            <person name="van der Giezen M."/>
            <person name="Wahlund T.M."/>
            <person name="Williams B."/>
            <person name="Wilson W."/>
            <person name="Wolfe G."/>
            <person name="Wurch L.L."/>
        </authorList>
    </citation>
    <scope>NUCLEOTIDE SEQUENCE</scope>
</reference>
<dbReference type="KEGG" id="ehx:EMIHUDRAFT_226479"/>
<accession>A0A0D3KKZ3</accession>
<evidence type="ECO:0000313" key="1">
    <source>
        <dbReference type="EnsemblProtists" id="EOD36428"/>
    </source>
</evidence>
<keyword evidence="2" id="KW-1185">Reference proteome</keyword>
<dbReference type="EnsemblProtists" id="EOD36428">
    <property type="protein sequence ID" value="EOD36428"/>
    <property type="gene ID" value="EMIHUDRAFT_226479"/>
</dbReference>
<dbReference type="PaxDb" id="2903-EOD36428"/>
<dbReference type="AlphaFoldDB" id="A0A0D3KKZ3"/>
<sequence length="593" mass="63817">MVGRERKLSTKAREAAESAALQEALDEPVDAEVVFGDLNTLLAAANDGAVPGCAVKRLRAGRGKKRKRSPAGRQACEHCAVQVLDLPQHRRRGCSALLGPAAERRVACEHCGLEVVNLAAHRRRDCSSLLGPAAERRVACEHCGLEVVDLAAHRRRDCSSLLGPAAERRMACEHCGLEVVDLAAHRRRGCSSLLGPAAERRVACEHCGLEVVDMAAHLRRNCSARLPEDYRVCGGCSKPFEGYGFKNPSLLNTPNICATCSRRDSRLCSRRLARPRQLTVSLYIPRSEYLRRNVPWPGDSSAAYCVVCSREGELVCAGFDGPPDASGRSAPHQLCSKHAVEAGTKSSHKAGASHAACDALHVLAKQEGLDVLRHVHFEVGEEPEGWEASILADHPRIKVDAVCRRASDGALVAYQYQGNRYHGFPPGNPLHETFGVGHQWGPALWNKTRRRTEQYIKGPHLGLDGTSRPEGYVVVEVWEHDYISYKQQVKAAPRGGEVSAPPTLAFTQHAHDPDLDMSEAAMASRDVPVDTMPAGDHVRSKQARVCASLSALSAAGDGRVAVNLAVATGGPCPLCRQTNSAAKAAAKAEAASV</sequence>
<evidence type="ECO:0008006" key="3">
    <source>
        <dbReference type="Google" id="ProtNLM"/>
    </source>
</evidence>
<dbReference type="RefSeq" id="XP_005788857.1">
    <property type="nucleotide sequence ID" value="XM_005788800.1"/>
</dbReference>
<organism evidence="1 2">
    <name type="scientific">Emiliania huxleyi (strain CCMP1516)</name>
    <dbReference type="NCBI Taxonomy" id="280463"/>
    <lineage>
        <taxon>Eukaryota</taxon>
        <taxon>Haptista</taxon>
        <taxon>Haptophyta</taxon>
        <taxon>Prymnesiophyceae</taxon>
        <taxon>Isochrysidales</taxon>
        <taxon>Noelaerhabdaceae</taxon>
        <taxon>Emiliania</taxon>
    </lineage>
</organism>
<evidence type="ECO:0000313" key="2">
    <source>
        <dbReference type="Proteomes" id="UP000013827"/>
    </source>
</evidence>
<proteinExistence type="predicted"/>
<protein>
    <recommendedName>
        <fullName evidence="3">TRAF-type domain-containing protein</fullName>
    </recommendedName>
</protein>
<name>A0A0D3KKZ3_EMIH1</name>